<feature type="compositionally biased region" description="Low complexity" evidence="6">
    <location>
        <begin position="302"/>
        <end position="325"/>
    </location>
</feature>
<keyword evidence="2 4" id="KW-0863">Zinc-finger</keyword>
<feature type="domain" description="C3H1-type" evidence="7">
    <location>
        <begin position="395"/>
        <end position="423"/>
    </location>
</feature>
<gene>
    <name evidence="8" type="ORF">COCHEDRAFT_1184415</name>
</gene>
<accession>M2SQ53</accession>
<feature type="region of interest" description="Disordered" evidence="6">
    <location>
        <begin position="297"/>
        <end position="357"/>
    </location>
</feature>
<dbReference type="STRING" id="701091.M2SQ53"/>
<dbReference type="Pfam" id="PF25540">
    <property type="entry name" value="DUF7923"/>
    <property type="match status" value="1"/>
</dbReference>
<keyword evidence="3 4" id="KW-0862">Zinc</keyword>
<name>M2SQ53_COCH5</name>
<keyword evidence="9" id="KW-1185">Reference proteome</keyword>
<organism evidence="8 9">
    <name type="scientific">Cochliobolus heterostrophus (strain C5 / ATCC 48332 / race O)</name>
    <name type="common">Southern corn leaf blight fungus</name>
    <name type="synonym">Bipolaris maydis</name>
    <dbReference type="NCBI Taxonomy" id="701091"/>
    <lineage>
        <taxon>Eukaryota</taxon>
        <taxon>Fungi</taxon>
        <taxon>Dikarya</taxon>
        <taxon>Ascomycota</taxon>
        <taxon>Pezizomycotina</taxon>
        <taxon>Dothideomycetes</taxon>
        <taxon>Pleosporomycetidae</taxon>
        <taxon>Pleosporales</taxon>
        <taxon>Pleosporineae</taxon>
        <taxon>Pleosporaceae</taxon>
        <taxon>Bipolaris</taxon>
    </lineage>
</organism>
<dbReference type="Pfam" id="PF25543">
    <property type="entry name" value="zf-CCCH_tandem"/>
    <property type="match status" value="1"/>
</dbReference>
<dbReference type="InterPro" id="IPR057654">
    <property type="entry name" value="Znf-CCCH_tandem"/>
</dbReference>
<dbReference type="AlphaFoldDB" id="M2SQ53"/>
<evidence type="ECO:0000259" key="7">
    <source>
        <dbReference type="PROSITE" id="PS50103"/>
    </source>
</evidence>
<protein>
    <recommendedName>
        <fullName evidence="7">C3H1-type domain-containing protein</fullName>
    </recommendedName>
</protein>
<dbReference type="PROSITE" id="PS50103">
    <property type="entry name" value="ZF_C3H1"/>
    <property type="match status" value="1"/>
</dbReference>
<keyword evidence="5" id="KW-0175">Coiled coil</keyword>
<keyword evidence="1 4" id="KW-0479">Metal-binding</keyword>
<dbReference type="InterPro" id="IPR036855">
    <property type="entry name" value="Znf_CCCH_sf"/>
</dbReference>
<evidence type="ECO:0000256" key="3">
    <source>
        <dbReference type="ARBA" id="ARBA00022833"/>
    </source>
</evidence>
<dbReference type="InterPro" id="IPR000571">
    <property type="entry name" value="Znf_CCCH"/>
</dbReference>
<evidence type="ECO:0000256" key="2">
    <source>
        <dbReference type="ARBA" id="ARBA00022771"/>
    </source>
</evidence>
<evidence type="ECO:0000256" key="1">
    <source>
        <dbReference type="ARBA" id="ARBA00022723"/>
    </source>
</evidence>
<dbReference type="HOGENOM" id="CLU_031811_4_0_1"/>
<dbReference type="OMA" id="GPCHDNG"/>
<dbReference type="InterPro" id="IPR057683">
    <property type="entry name" value="DUF7923"/>
</dbReference>
<dbReference type="PANTHER" id="PTHR37543:SF1">
    <property type="entry name" value="CCCH ZINC FINGER DNA BINDING PROTEIN (AFU_ORTHOLOGUE AFUA_5G12760)"/>
    <property type="match status" value="1"/>
</dbReference>
<dbReference type="Proteomes" id="UP000016936">
    <property type="component" value="Unassembled WGS sequence"/>
</dbReference>
<dbReference type="EMBL" id="KB445582">
    <property type="protein sequence ID" value="EMD87420.1"/>
    <property type="molecule type" value="Genomic_DNA"/>
</dbReference>
<dbReference type="PANTHER" id="PTHR37543">
    <property type="entry name" value="CCCH ZINC FINGER DNA BINDING PROTEIN (AFU_ORTHOLOGUE AFUA_5G12760)"/>
    <property type="match status" value="1"/>
</dbReference>
<dbReference type="OrthoDB" id="2270193at2759"/>
<dbReference type="Pfam" id="PF25542">
    <property type="entry name" value="zf-CCCH_12"/>
    <property type="match status" value="1"/>
</dbReference>
<reference evidence="9" key="2">
    <citation type="journal article" date="2013" name="PLoS Genet.">
        <title>Comparative genome structure, secondary metabolite, and effector coding capacity across Cochliobolus pathogens.</title>
        <authorList>
            <person name="Condon B.J."/>
            <person name="Leng Y."/>
            <person name="Wu D."/>
            <person name="Bushley K.E."/>
            <person name="Ohm R.A."/>
            <person name="Otillar R."/>
            <person name="Martin J."/>
            <person name="Schackwitz W."/>
            <person name="Grimwood J."/>
            <person name="MohdZainudin N."/>
            <person name="Xue C."/>
            <person name="Wang R."/>
            <person name="Manning V.A."/>
            <person name="Dhillon B."/>
            <person name="Tu Z.J."/>
            <person name="Steffenson B.J."/>
            <person name="Salamov A."/>
            <person name="Sun H."/>
            <person name="Lowry S."/>
            <person name="LaButti K."/>
            <person name="Han J."/>
            <person name="Copeland A."/>
            <person name="Lindquist E."/>
            <person name="Barry K."/>
            <person name="Schmutz J."/>
            <person name="Baker S.E."/>
            <person name="Ciuffetti L.M."/>
            <person name="Grigoriev I.V."/>
            <person name="Zhong S."/>
            <person name="Turgeon B.G."/>
        </authorList>
    </citation>
    <scope>NUCLEOTIDE SEQUENCE [LARGE SCALE GENOMIC DNA]</scope>
    <source>
        <strain evidence="9">C5 / ATCC 48332 / race O</strain>
    </source>
</reference>
<dbReference type="eggNOG" id="ENOG502S3N6">
    <property type="taxonomic scope" value="Eukaryota"/>
</dbReference>
<dbReference type="SUPFAM" id="SSF90229">
    <property type="entry name" value="CCCH zinc finger"/>
    <property type="match status" value="1"/>
</dbReference>
<sequence>MSDPIHYSSFKEHMQRFRASDEAREQFVSELVAKYAALSDQYADLKNDYLSERDNRRNYQKTLEEKLALVADCERQLDAGSFVLALIDGDGAIFQNALLQAADADGGSEAASRLYHAIRDHIASLYNNSSNWPIVVQIYLSLDKLAIKLASVGLLRAPSDLRSFVQHFNVNQPLFSIVDVGHGKERADHKIKETLRVFIDNPTCRHLIFGGCHDAGYLLNFEPFKHNLLKASRITLLETTPAYSGFNALTNFRRTRFDVVFRAEQLPENPRPVNVANQAPSQSPVQPPVQPVVRPITTNSISSPSVTSRASVASPAPSVASTAVVEPDESNRDPSWATVGKTGAPPKGSVSIAPNNKKNTKKKYAYYNKAEQRLDEALPPKDTAAVISLDTRMKKLRKNLCNNWYLHGKCENGKFCHFQHEPKLPTAELNVLRHKARTLPCKNRYCEDIDCYLGHQCPQERETGYCSFADKCHFRFTHGMDKVKYVRVDRDGNEDYAP</sequence>
<evidence type="ECO:0000256" key="6">
    <source>
        <dbReference type="SAM" id="MobiDB-lite"/>
    </source>
</evidence>
<evidence type="ECO:0000313" key="8">
    <source>
        <dbReference type="EMBL" id="EMD87420.1"/>
    </source>
</evidence>
<feature type="coiled-coil region" evidence="5">
    <location>
        <begin position="28"/>
        <end position="76"/>
    </location>
</feature>
<reference evidence="8 9" key="1">
    <citation type="journal article" date="2012" name="PLoS Pathog.">
        <title>Diverse lifestyles and strategies of plant pathogenesis encoded in the genomes of eighteen Dothideomycetes fungi.</title>
        <authorList>
            <person name="Ohm R.A."/>
            <person name="Feau N."/>
            <person name="Henrissat B."/>
            <person name="Schoch C.L."/>
            <person name="Horwitz B.A."/>
            <person name="Barry K.W."/>
            <person name="Condon B.J."/>
            <person name="Copeland A.C."/>
            <person name="Dhillon B."/>
            <person name="Glaser F."/>
            <person name="Hesse C.N."/>
            <person name="Kosti I."/>
            <person name="LaButti K."/>
            <person name="Lindquist E.A."/>
            <person name="Lucas S."/>
            <person name="Salamov A.A."/>
            <person name="Bradshaw R.E."/>
            <person name="Ciuffetti L."/>
            <person name="Hamelin R.C."/>
            <person name="Kema G.H.J."/>
            <person name="Lawrence C."/>
            <person name="Scott J.A."/>
            <person name="Spatafora J.W."/>
            <person name="Turgeon B.G."/>
            <person name="de Wit P.J.G.M."/>
            <person name="Zhong S."/>
            <person name="Goodwin S.B."/>
            <person name="Grigoriev I.V."/>
        </authorList>
    </citation>
    <scope>NUCLEOTIDE SEQUENCE [LARGE SCALE GENOMIC DNA]</scope>
    <source>
        <strain evidence="9">C5 / ATCC 48332 / race O</strain>
    </source>
</reference>
<evidence type="ECO:0000256" key="5">
    <source>
        <dbReference type="SAM" id="Coils"/>
    </source>
</evidence>
<feature type="zinc finger region" description="C3H1-type" evidence="4">
    <location>
        <begin position="395"/>
        <end position="423"/>
    </location>
</feature>
<evidence type="ECO:0000256" key="4">
    <source>
        <dbReference type="PROSITE-ProRule" id="PRU00723"/>
    </source>
</evidence>
<evidence type="ECO:0000313" key="9">
    <source>
        <dbReference type="Proteomes" id="UP000016936"/>
    </source>
</evidence>
<proteinExistence type="predicted"/>
<dbReference type="GO" id="GO:0008270">
    <property type="term" value="F:zinc ion binding"/>
    <property type="evidence" value="ECO:0007669"/>
    <property type="project" value="UniProtKB-KW"/>
</dbReference>